<dbReference type="PANTHER" id="PTHR35333:SF3">
    <property type="entry name" value="BETA-LACTAMASE-TYPE TRANSPEPTIDASE FOLD CONTAINING PROTEIN"/>
    <property type="match status" value="1"/>
</dbReference>
<sequence>MGSHVLPPASVQAVRSTEPLRQKIEAIEARSRPKALAVAMRDLGTGLTFDHHADRWFHAASTIKVGILLGVYGAIHEGRLVAQSRVHVRNRFSSAWDGSPFRVASERDANSEVHQHIGSTMRVSELALHMIATSSNLATNLLLDLVGLDTVQRCLESLHIHGVDVRRGVEDERAFEHHVNNRVTADGLAALLRAIAEERAFSPEISRQMVDVLHAQEFKSGIPARLPKAVRVAHKTGEISTVAHDAGIVYPPDCPPYVLVVLTEWEPDGTGRSATIAEVSRAIYEFLHADGGAARA</sequence>
<dbReference type="EMBL" id="CP007128">
    <property type="protein sequence ID" value="AHG91207.1"/>
    <property type="molecule type" value="Genomic_DNA"/>
</dbReference>
<dbReference type="InterPro" id="IPR000871">
    <property type="entry name" value="Beta-lactam_class-A"/>
</dbReference>
<reference evidence="5 6" key="1">
    <citation type="journal article" date="2014" name="Genome Announc.">
        <title>Genome Sequence and Methylome of Soil Bacterium Gemmatirosa kalamazoonensis KBS708T, a Member of the Rarely Cultivated Gemmatimonadetes Phylum.</title>
        <authorList>
            <person name="Debruyn J.M."/>
            <person name="Radosevich M."/>
            <person name="Wommack K.E."/>
            <person name="Polson S.W."/>
            <person name="Hauser L.J."/>
            <person name="Fawaz M.N."/>
            <person name="Korlach J."/>
            <person name="Tsai Y.C."/>
        </authorList>
    </citation>
    <scope>NUCLEOTIDE SEQUENCE [LARGE SCALE GENOMIC DNA]</scope>
    <source>
        <strain evidence="5 6">KBS708</strain>
    </source>
</reference>
<dbReference type="AlphaFoldDB" id="W0RL99"/>
<dbReference type="GO" id="GO:0008800">
    <property type="term" value="F:beta-lactamase activity"/>
    <property type="evidence" value="ECO:0007669"/>
    <property type="project" value="UniProtKB-EC"/>
</dbReference>
<evidence type="ECO:0000256" key="1">
    <source>
        <dbReference type="ARBA" id="ARBA00001526"/>
    </source>
</evidence>
<dbReference type="GO" id="GO:0046677">
    <property type="term" value="P:response to antibiotic"/>
    <property type="evidence" value="ECO:0007669"/>
    <property type="project" value="InterPro"/>
</dbReference>
<dbReference type="InterPro" id="IPR012338">
    <property type="entry name" value="Beta-lactam/transpept-like"/>
</dbReference>
<gene>
    <name evidence="5" type="ORF">J421_3670</name>
</gene>
<comment type="similarity">
    <text evidence="2">Belongs to the class-A beta-lactamase family.</text>
</comment>
<evidence type="ECO:0000256" key="2">
    <source>
        <dbReference type="ARBA" id="ARBA00009009"/>
    </source>
</evidence>
<comment type="catalytic activity">
    <reaction evidence="1">
        <text>a beta-lactam + H2O = a substituted beta-amino acid</text>
        <dbReference type="Rhea" id="RHEA:20401"/>
        <dbReference type="ChEBI" id="CHEBI:15377"/>
        <dbReference type="ChEBI" id="CHEBI:35627"/>
        <dbReference type="ChEBI" id="CHEBI:140347"/>
        <dbReference type="EC" id="3.5.2.6"/>
    </reaction>
</comment>
<dbReference type="Proteomes" id="UP000019151">
    <property type="component" value="Chromosome"/>
</dbReference>
<dbReference type="PANTHER" id="PTHR35333">
    <property type="entry name" value="BETA-LACTAMASE"/>
    <property type="match status" value="1"/>
</dbReference>
<feature type="domain" description="Beta-lactamase class A catalytic" evidence="4">
    <location>
        <begin position="38"/>
        <end position="263"/>
    </location>
</feature>
<evidence type="ECO:0000313" key="6">
    <source>
        <dbReference type="Proteomes" id="UP000019151"/>
    </source>
</evidence>
<dbReference type="InterPro" id="IPR045155">
    <property type="entry name" value="Beta-lactam_cat"/>
</dbReference>
<dbReference type="STRING" id="861299.J421_3670"/>
<dbReference type="EC" id="3.5.2.6" evidence="3"/>
<dbReference type="GO" id="GO:0030655">
    <property type="term" value="P:beta-lactam antibiotic catabolic process"/>
    <property type="evidence" value="ECO:0007669"/>
    <property type="project" value="InterPro"/>
</dbReference>
<accession>W0RL99</accession>
<evidence type="ECO:0000256" key="3">
    <source>
        <dbReference type="ARBA" id="ARBA00012865"/>
    </source>
</evidence>
<protein>
    <recommendedName>
        <fullName evidence="3">beta-lactamase</fullName>
        <ecNumber evidence="3">3.5.2.6</ecNumber>
    </recommendedName>
</protein>
<dbReference type="Gene3D" id="3.40.710.10">
    <property type="entry name" value="DD-peptidase/beta-lactamase superfamily"/>
    <property type="match status" value="1"/>
</dbReference>
<dbReference type="InParanoid" id="W0RL99"/>
<proteinExistence type="inferred from homology"/>
<dbReference type="SUPFAM" id="SSF56601">
    <property type="entry name" value="beta-lactamase/transpeptidase-like"/>
    <property type="match status" value="1"/>
</dbReference>
<evidence type="ECO:0000313" key="5">
    <source>
        <dbReference type="EMBL" id="AHG91207.1"/>
    </source>
</evidence>
<dbReference type="eggNOG" id="COG2367">
    <property type="taxonomic scope" value="Bacteria"/>
</dbReference>
<evidence type="ECO:0000259" key="4">
    <source>
        <dbReference type="Pfam" id="PF13354"/>
    </source>
</evidence>
<dbReference type="HOGENOM" id="CLU_031960_9_0_0"/>
<dbReference type="KEGG" id="gba:J421_3670"/>
<keyword evidence="6" id="KW-1185">Reference proteome</keyword>
<dbReference type="Pfam" id="PF13354">
    <property type="entry name" value="Beta-lactamase2"/>
    <property type="match status" value="1"/>
</dbReference>
<name>W0RL99_9BACT</name>
<organism evidence="5 6">
    <name type="scientific">Gemmatirosa kalamazoonensis</name>
    <dbReference type="NCBI Taxonomy" id="861299"/>
    <lineage>
        <taxon>Bacteria</taxon>
        <taxon>Pseudomonadati</taxon>
        <taxon>Gemmatimonadota</taxon>
        <taxon>Gemmatimonadia</taxon>
        <taxon>Gemmatimonadales</taxon>
        <taxon>Gemmatimonadaceae</taxon>
        <taxon>Gemmatirosa</taxon>
    </lineage>
</organism>
<dbReference type="FunCoup" id="W0RL99">
    <property type="interactions" value="14"/>
</dbReference>